<reference evidence="14 15" key="1">
    <citation type="journal article" date="2023" name="Arcadia Sci">
        <title>De novo assembly of a long-read Amblyomma americanum tick genome.</title>
        <authorList>
            <person name="Chou S."/>
            <person name="Poskanzer K.E."/>
            <person name="Rollins M."/>
            <person name="Thuy-Boun P.S."/>
        </authorList>
    </citation>
    <scope>NUCLEOTIDE SEQUENCE [LARGE SCALE GENOMIC DNA]</scope>
    <source>
        <strain evidence="14">F_SG_1</strain>
        <tissue evidence="14">Salivary glands</tissue>
    </source>
</reference>
<dbReference type="AlphaFoldDB" id="A0AAQ4FFQ5"/>
<evidence type="ECO:0000256" key="4">
    <source>
        <dbReference type="ARBA" id="ARBA00022461"/>
    </source>
</evidence>
<evidence type="ECO:0000256" key="10">
    <source>
        <dbReference type="ARBA" id="ARBA00023201"/>
    </source>
</evidence>
<keyword evidence="4 12" id="KW-0894">Sodium channel</keyword>
<proteinExistence type="inferred from homology"/>
<sequence length="200" mass="22427">MDRQLSEINHPSGAKCPRFTVPRCATVSGHVLFPDWTRASTRQPCTHLLEKVSTEERRCATVVHVPSHGAQTTAGRRRLRFLRVLVYLGLVVGFLYQASDVVVNYLTYPTTNDVRVEGPEHLEMPAASVCLTNWISKEKLCARQPEFCNYTDTEEDKQRLLRFLDTAGNLGEVAMDSDAILQVVMENPGMSIFPSGFAKQ</sequence>
<keyword evidence="6 13" id="KW-1133">Transmembrane helix</keyword>
<evidence type="ECO:0000256" key="2">
    <source>
        <dbReference type="ARBA" id="ARBA00007193"/>
    </source>
</evidence>
<keyword evidence="9 13" id="KW-0472">Membrane</keyword>
<keyword evidence="5 12" id="KW-0812">Transmembrane</keyword>
<keyword evidence="3 12" id="KW-0813">Transport</keyword>
<keyword evidence="7" id="KW-0915">Sodium</keyword>
<comment type="subcellular location">
    <subcellularLocation>
        <location evidence="1">Membrane</location>
        <topology evidence="1">Multi-pass membrane protein</topology>
    </subcellularLocation>
</comment>
<name>A0AAQ4FFQ5_AMBAM</name>
<accession>A0AAQ4FFQ5</accession>
<organism evidence="14 15">
    <name type="scientific">Amblyomma americanum</name>
    <name type="common">Lone star tick</name>
    <dbReference type="NCBI Taxonomy" id="6943"/>
    <lineage>
        <taxon>Eukaryota</taxon>
        <taxon>Metazoa</taxon>
        <taxon>Ecdysozoa</taxon>
        <taxon>Arthropoda</taxon>
        <taxon>Chelicerata</taxon>
        <taxon>Arachnida</taxon>
        <taxon>Acari</taxon>
        <taxon>Parasitiformes</taxon>
        <taxon>Ixodida</taxon>
        <taxon>Ixodoidea</taxon>
        <taxon>Ixodidae</taxon>
        <taxon>Amblyomminae</taxon>
        <taxon>Amblyomma</taxon>
    </lineage>
</organism>
<evidence type="ECO:0000256" key="7">
    <source>
        <dbReference type="ARBA" id="ARBA00023053"/>
    </source>
</evidence>
<keyword evidence="8 12" id="KW-0406">Ion transport</keyword>
<protein>
    <submittedName>
        <fullName evidence="14">Uncharacterized protein</fullName>
    </submittedName>
</protein>
<keyword evidence="10 12" id="KW-0739">Sodium transport</keyword>
<evidence type="ECO:0000313" key="15">
    <source>
        <dbReference type="Proteomes" id="UP001321473"/>
    </source>
</evidence>
<evidence type="ECO:0000256" key="5">
    <source>
        <dbReference type="ARBA" id="ARBA00022692"/>
    </source>
</evidence>
<gene>
    <name evidence="14" type="ORF">V5799_008003</name>
</gene>
<dbReference type="InterPro" id="IPR001873">
    <property type="entry name" value="ENaC"/>
</dbReference>
<evidence type="ECO:0000256" key="12">
    <source>
        <dbReference type="RuleBase" id="RU000679"/>
    </source>
</evidence>
<evidence type="ECO:0000256" key="13">
    <source>
        <dbReference type="SAM" id="Phobius"/>
    </source>
</evidence>
<keyword evidence="15" id="KW-1185">Reference proteome</keyword>
<dbReference type="EMBL" id="JARKHS020003363">
    <property type="protein sequence ID" value="KAK8785633.1"/>
    <property type="molecule type" value="Genomic_DNA"/>
</dbReference>
<evidence type="ECO:0000313" key="14">
    <source>
        <dbReference type="EMBL" id="KAK8785633.1"/>
    </source>
</evidence>
<evidence type="ECO:0000256" key="1">
    <source>
        <dbReference type="ARBA" id="ARBA00004141"/>
    </source>
</evidence>
<dbReference type="GO" id="GO:0016020">
    <property type="term" value="C:membrane"/>
    <property type="evidence" value="ECO:0007669"/>
    <property type="project" value="UniProtKB-SubCell"/>
</dbReference>
<evidence type="ECO:0000256" key="8">
    <source>
        <dbReference type="ARBA" id="ARBA00023065"/>
    </source>
</evidence>
<comment type="caution">
    <text evidence="14">The sequence shown here is derived from an EMBL/GenBank/DDBJ whole genome shotgun (WGS) entry which is preliminary data.</text>
</comment>
<comment type="similarity">
    <text evidence="2 12">Belongs to the amiloride-sensitive sodium channel (TC 1.A.6) family.</text>
</comment>
<evidence type="ECO:0000256" key="3">
    <source>
        <dbReference type="ARBA" id="ARBA00022448"/>
    </source>
</evidence>
<evidence type="ECO:0000256" key="11">
    <source>
        <dbReference type="ARBA" id="ARBA00023303"/>
    </source>
</evidence>
<keyword evidence="11 12" id="KW-0407">Ion channel</keyword>
<evidence type="ECO:0000256" key="6">
    <source>
        <dbReference type="ARBA" id="ARBA00022989"/>
    </source>
</evidence>
<dbReference type="Pfam" id="PF00858">
    <property type="entry name" value="ASC"/>
    <property type="match status" value="1"/>
</dbReference>
<dbReference type="Proteomes" id="UP001321473">
    <property type="component" value="Unassembled WGS sequence"/>
</dbReference>
<feature type="transmembrane region" description="Helical" evidence="13">
    <location>
        <begin position="81"/>
        <end position="99"/>
    </location>
</feature>
<evidence type="ECO:0000256" key="9">
    <source>
        <dbReference type="ARBA" id="ARBA00023136"/>
    </source>
</evidence>
<dbReference type="GO" id="GO:0005272">
    <property type="term" value="F:sodium channel activity"/>
    <property type="evidence" value="ECO:0007669"/>
    <property type="project" value="UniProtKB-KW"/>
</dbReference>